<name>A0AAE4BRX5_9BACT</name>
<evidence type="ECO:0000259" key="7">
    <source>
        <dbReference type="Pfam" id="PF04321"/>
    </source>
</evidence>
<evidence type="ECO:0000256" key="6">
    <source>
        <dbReference type="RuleBase" id="RU364082"/>
    </source>
</evidence>
<protein>
    <recommendedName>
        <fullName evidence="4 6">dTDP-4-dehydrorhamnose reductase</fullName>
        <ecNumber evidence="3 6">1.1.1.133</ecNumber>
    </recommendedName>
</protein>
<dbReference type="GO" id="GO:0019305">
    <property type="term" value="P:dTDP-rhamnose biosynthetic process"/>
    <property type="evidence" value="ECO:0007669"/>
    <property type="project" value="TreeGrafter"/>
</dbReference>
<reference evidence="8" key="1">
    <citation type="submission" date="2023-07" db="EMBL/GenBank/DDBJ databases">
        <title>Genomic Encyclopedia of Type Strains, Phase IV (KMG-IV): sequencing the most valuable type-strain genomes for metagenomic binning, comparative biology and taxonomic classification.</title>
        <authorList>
            <person name="Goeker M."/>
        </authorList>
    </citation>
    <scope>NUCLEOTIDE SEQUENCE</scope>
    <source>
        <strain evidence="8">DSM 26174</strain>
    </source>
</reference>
<comment type="catalytic activity">
    <reaction evidence="5">
        <text>dTDP-beta-L-rhamnose + NADP(+) = dTDP-4-dehydro-beta-L-rhamnose + NADPH + H(+)</text>
        <dbReference type="Rhea" id="RHEA:21796"/>
        <dbReference type="ChEBI" id="CHEBI:15378"/>
        <dbReference type="ChEBI" id="CHEBI:57510"/>
        <dbReference type="ChEBI" id="CHEBI:57783"/>
        <dbReference type="ChEBI" id="CHEBI:58349"/>
        <dbReference type="ChEBI" id="CHEBI:62830"/>
        <dbReference type="EC" id="1.1.1.133"/>
    </reaction>
</comment>
<dbReference type="SUPFAM" id="SSF51735">
    <property type="entry name" value="NAD(P)-binding Rossmann-fold domains"/>
    <property type="match status" value="1"/>
</dbReference>
<accession>A0AAE4BRX5</accession>
<dbReference type="Proteomes" id="UP001185092">
    <property type="component" value="Unassembled WGS sequence"/>
</dbReference>
<sequence>MKILITGSNGLLGQKLVEIFSNDSNVDLIATSRGGNRLNEGNYAYHDLDVTKEEDVHKIINQYSPHAVIHTAAMTNVDKCEDEKDNCYDLNVNATKYIVEACEKASCFLLHISTDFIFDGNNGPYDENAEPNPINYYGETKLEAEKLVTSSTLNWAIARTVLVYGQAQDMSRSNIILWVKDNLEKGKALKLVTDQLRSPTLAEDLAQGCKLIVEQKAEGIFNVSGDELLTPYEMAIITADFFKLDKNLISAVDGSTFQQRAARPLKTGLLVDKMKKLLGYQPRKLNEGISILTK</sequence>
<organism evidence="8 9">
    <name type="scientific">Aureibacter tunicatorum</name>
    <dbReference type="NCBI Taxonomy" id="866807"/>
    <lineage>
        <taxon>Bacteria</taxon>
        <taxon>Pseudomonadati</taxon>
        <taxon>Bacteroidota</taxon>
        <taxon>Cytophagia</taxon>
        <taxon>Cytophagales</taxon>
        <taxon>Persicobacteraceae</taxon>
        <taxon>Aureibacter</taxon>
    </lineage>
</organism>
<dbReference type="InterPro" id="IPR036291">
    <property type="entry name" value="NAD(P)-bd_dom_sf"/>
</dbReference>
<dbReference type="AlphaFoldDB" id="A0AAE4BRX5"/>
<dbReference type="Gene3D" id="3.40.50.720">
    <property type="entry name" value="NAD(P)-binding Rossmann-like Domain"/>
    <property type="match status" value="1"/>
</dbReference>
<dbReference type="RefSeq" id="WP_309937798.1">
    <property type="nucleotide sequence ID" value="NZ_AP025305.1"/>
</dbReference>
<comment type="caution">
    <text evidence="8">The sequence shown here is derived from an EMBL/GenBank/DDBJ whole genome shotgun (WGS) entry which is preliminary data.</text>
</comment>
<dbReference type="InterPro" id="IPR005913">
    <property type="entry name" value="dTDP_dehydrorham_reduct"/>
</dbReference>
<gene>
    <name evidence="8" type="ORF">HNQ88_001294</name>
</gene>
<evidence type="ECO:0000313" key="9">
    <source>
        <dbReference type="Proteomes" id="UP001185092"/>
    </source>
</evidence>
<dbReference type="GO" id="GO:0008831">
    <property type="term" value="F:dTDP-4-dehydrorhamnose reductase activity"/>
    <property type="evidence" value="ECO:0007669"/>
    <property type="project" value="UniProtKB-EC"/>
</dbReference>
<keyword evidence="6 8" id="KW-0560">Oxidoreductase</keyword>
<evidence type="ECO:0000256" key="5">
    <source>
        <dbReference type="ARBA" id="ARBA00048200"/>
    </source>
</evidence>
<dbReference type="InterPro" id="IPR029903">
    <property type="entry name" value="RmlD-like-bd"/>
</dbReference>
<keyword evidence="6" id="KW-0521">NADP</keyword>
<dbReference type="GO" id="GO:0005829">
    <property type="term" value="C:cytosol"/>
    <property type="evidence" value="ECO:0007669"/>
    <property type="project" value="TreeGrafter"/>
</dbReference>
<dbReference type="Pfam" id="PF04321">
    <property type="entry name" value="RmlD_sub_bind"/>
    <property type="match status" value="1"/>
</dbReference>
<keyword evidence="9" id="KW-1185">Reference proteome</keyword>
<comment type="similarity">
    <text evidence="2 6">Belongs to the dTDP-4-dehydrorhamnose reductase family.</text>
</comment>
<dbReference type="PANTHER" id="PTHR10491">
    <property type="entry name" value="DTDP-4-DEHYDRORHAMNOSE REDUCTASE"/>
    <property type="match status" value="1"/>
</dbReference>
<evidence type="ECO:0000313" key="8">
    <source>
        <dbReference type="EMBL" id="MDR6238318.1"/>
    </source>
</evidence>
<dbReference type="EC" id="1.1.1.133" evidence="3 6"/>
<evidence type="ECO:0000256" key="4">
    <source>
        <dbReference type="ARBA" id="ARBA00017099"/>
    </source>
</evidence>
<comment type="function">
    <text evidence="6">Catalyzes the reduction of dTDP-6-deoxy-L-lyxo-4-hexulose to yield dTDP-L-rhamnose.</text>
</comment>
<evidence type="ECO:0000256" key="2">
    <source>
        <dbReference type="ARBA" id="ARBA00010944"/>
    </source>
</evidence>
<dbReference type="CDD" id="cd05254">
    <property type="entry name" value="dTDP_HR_like_SDR_e"/>
    <property type="match status" value="1"/>
</dbReference>
<proteinExistence type="inferred from homology"/>
<comment type="pathway">
    <text evidence="1 6">Carbohydrate biosynthesis; dTDP-L-rhamnose biosynthesis.</text>
</comment>
<dbReference type="PANTHER" id="PTHR10491:SF4">
    <property type="entry name" value="METHIONINE ADENOSYLTRANSFERASE 2 SUBUNIT BETA"/>
    <property type="match status" value="1"/>
</dbReference>
<evidence type="ECO:0000256" key="1">
    <source>
        <dbReference type="ARBA" id="ARBA00004781"/>
    </source>
</evidence>
<dbReference type="EMBL" id="JAVDQD010000001">
    <property type="protein sequence ID" value="MDR6238318.1"/>
    <property type="molecule type" value="Genomic_DNA"/>
</dbReference>
<evidence type="ECO:0000256" key="3">
    <source>
        <dbReference type="ARBA" id="ARBA00012929"/>
    </source>
</evidence>
<feature type="domain" description="RmlD-like substrate binding" evidence="7">
    <location>
        <begin position="1"/>
        <end position="289"/>
    </location>
</feature>